<organism evidence="1 2">
    <name type="scientific">Tolypocladium paradoxum</name>
    <dbReference type="NCBI Taxonomy" id="94208"/>
    <lineage>
        <taxon>Eukaryota</taxon>
        <taxon>Fungi</taxon>
        <taxon>Dikarya</taxon>
        <taxon>Ascomycota</taxon>
        <taxon>Pezizomycotina</taxon>
        <taxon>Sordariomycetes</taxon>
        <taxon>Hypocreomycetidae</taxon>
        <taxon>Hypocreales</taxon>
        <taxon>Ophiocordycipitaceae</taxon>
        <taxon>Tolypocladium</taxon>
    </lineage>
</organism>
<accession>A0A2S4L2Y4</accession>
<sequence length="132" mass="12806">MRSTFVTVVAAAPSGSALSAPTGSRNPTSASVVGGLEDGLPVGQVEQELQGLLGGSLASIVGALGGLPVADKLLSLVQGGKLAGGDLTASTPVDAVNSYLDISTGDVVYNLEETLGLENVAGLVTGVAGGML</sequence>
<dbReference type="AlphaFoldDB" id="A0A2S4L2Y4"/>
<evidence type="ECO:0000313" key="1">
    <source>
        <dbReference type="EMBL" id="POR36800.1"/>
    </source>
</evidence>
<comment type="caution">
    <text evidence="1">The sequence shown here is derived from an EMBL/GenBank/DDBJ whole genome shotgun (WGS) entry which is preliminary data.</text>
</comment>
<reference evidence="1 2" key="1">
    <citation type="submission" date="2018-01" db="EMBL/GenBank/DDBJ databases">
        <title>Harnessing the power of phylogenomics to disentangle the directionality and signatures of interkingdom host jumping in the parasitic fungal genus Tolypocladium.</title>
        <authorList>
            <person name="Quandt C.A."/>
            <person name="Patterson W."/>
            <person name="Spatafora J.W."/>
        </authorList>
    </citation>
    <scope>NUCLEOTIDE SEQUENCE [LARGE SCALE GENOMIC DNA]</scope>
    <source>
        <strain evidence="1 2">NRBC 100945</strain>
    </source>
</reference>
<keyword evidence="2" id="KW-1185">Reference proteome</keyword>
<dbReference type="EMBL" id="PKSG01000300">
    <property type="protein sequence ID" value="POR36800.1"/>
    <property type="molecule type" value="Genomic_DNA"/>
</dbReference>
<protein>
    <submittedName>
        <fullName evidence="1">Uncharacterized protein</fullName>
    </submittedName>
</protein>
<dbReference type="Proteomes" id="UP000237481">
    <property type="component" value="Unassembled WGS sequence"/>
</dbReference>
<dbReference type="OrthoDB" id="3354195at2759"/>
<proteinExistence type="predicted"/>
<evidence type="ECO:0000313" key="2">
    <source>
        <dbReference type="Proteomes" id="UP000237481"/>
    </source>
</evidence>
<name>A0A2S4L2Y4_9HYPO</name>
<gene>
    <name evidence="1" type="ORF">TPAR_03001</name>
</gene>